<gene>
    <name evidence="2" type="ORF">DPMN_100780</name>
</gene>
<comment type="caution">
    <text evidence="2">The sequence shown here is derived from an EMBL/GenBank/DDBJ whole genome shotgun (WGS) entry which is preliminary data.</text>
</comment>
<feature type="chain" id="PRO_5038672008" description="Secreted protein" evidence="1">
    <location>
        <begin position="23"/>
        <end position="88"/>
    </location>
</feature>
<feature type="signal peptide" evidence="1">
    <location>
        <begin position="1"/>
        <end position="22"/>
    </location>
</feature>
<proteinExistence type="predicted"/>
<keyword evidence="1" id="KW-0732">Signal</keyword>
<protein>
    <recommendedName>
        <fullName evidence="4">Secreted protein</fullName>
    </recommendedName>
</protein>
<evidence type="ECO:0008006" key="4">
    <source>
        <dbReference type="Google" id="ProtNLM"/>
    </source>
</evidence>
<accession>A0A9D4LHJ0</accession>
<reference evidence="2" key="2">
    <citation type="submission" date="2020-11" db="EMBL/GenBank/DDBJ databases">
        <authorList>
            <person name="McCartney M.A."/>
            <person name="Auch B."/>
            <person name="Kono T."/>
            <person name="Mallez S."/>
            <person name="Becker A."/>
            <person name="Gohl D.M."/>
            <person name="Silverstein K.A.T."/>
            <person name="Koren S."/>
            <person name="Bechman K.B."/>
            <person name="Herman A."/>
            <person name="Abrahante J.E."/>
            <person name="Garbe J."/>
        </authorList>
    </citation>
    <scope>NUCLEOTIDE SEQUENCE</scope>
    <source>
        <strain evidence="2">Duluth1</strain>
        <tissue evidence="2">Whole animal</tissue>
    </source>
</reference>
<dbReference type="AlphaFoldDB" id="A0A9D4LHJ0"/>
<dbReference type="EMBL" id="JAIWYP010000003">
    <property type="protein sequence ID" value="KAH3858160.1"/>
    <property type="molecule type" value="Genomic_DNA"/>
</dbReference>
<name>A0A9D4LHJ0_DREPO</name>
<keyword evidence="3" id="KW-1185">Reference proteome</keyword>
<reference evidence="2" key="1">
    <citation type="journal article" date="2019" name="bioRxiv">
        <title>The Genome of the Zebra Mussel, Dreissena polymorpha: A Resource for Invasive Species Research.</title>
        <authorList>
            <person name="McCartney M.A."/>
            <person name="Auch B."/>
            <person name="Kono T."/>
            <person name="Mallez S."/>
            <person name="Zhang Y."/>
            <person name="Obille A."/>
            <person name="Becker A."/>
            <person name="Abrahante J.E."/>
            <person name="Garbe J."/>
            <person name="Badalamenti J.P."/>
            <person name="Herman A."/>
            <person name="Mangelson H."/>
            <person name="Liachko I."/>
            <person name="Sullivan S."/>
            <person name="Sone E.D."/>
            <person name="Koren S."/>
            <person name="Silverstein K.A.T."/>
            <person name="Beckman K.B."/>
            <person name="Gohl D.M."/>
        </authorList>
    </citation>
    <scope>NUCLEOTIDE SEQUENCE</scope>
    <source>
        <strain evidence="2">Duluth1</strain>
        <tissue evidence="2">Whole animal</tissue>
    </source>
</reference>
<sequence>MQLISIPLLIVYWSLKYSPLSSQHNYQSPHGLQPKLHERVRGCLPGRALLLLGRWSQCEKCAGSICRSPRDVSSQLTISCMLLVARYT</sequence>
<organism evidence="2 3">
    <name type="scientific">Dreissena polymorpha</name>
    <name type="common">Zebra mussel</name>
    <name type="synonym">Mytilus polymorpha</name>
    <dbReference type="NCBI Taxonomy" id="45954"/>
    <lineage>
        <taxon>Eukaryota</taxon>
        <taxon>Metazoa</taxon>
        <taxon>Spiralia</taxon>
        <taxon>Lophotrochozoa</taxon>
        <taxon>Mollusca</taxon>
        <taxon>Bivalvia</taxon>
        <taxon>Autobranchia</taxon>
        <taxon>Heteroconchia</taxon>
        <taxon>Euheterodonta</taxon>
        <taxon>Imparidentia</taxon>
        <taxon>Neoheterodontei</taxon>
        <taxon>Myida</taxon>
        <taxon>Dreissenoidea</taxon>
        <taxon>Dreissenidae</taxon>
        <taxon>Dreissena</taxon>
    </lineage>
</organism>
<evidence type="ECO:0000313" key="2">
    <source>
        <dbReference type="EMBL" id="KAH3858160.1"/>
    </source>
</evidence>
<dbReference type="Proteomes" id="UP000828390">
    <property type="component" value="Unassembled WGS sequence"/>
</dbReference>
<evidence type="ECO:0000256" key="1">
    <source>
        <dbReference type="SAM" id="SignalP"/>
    </source>
</evidence>
<evidence type="ECO:0000313" key="3">
    <source>
        <dbReference type="Proteomes" id="UP000828390"/>
    </source>
</evidence>